<evidence type="ECO:0000259" key="7">
    <source>
        <dbReference type="PROSITE" id="PS51675"/>
    </source>
</evidence>
<keyword evidence="3" id="KW-0808">Transferase</keyword>
<keyword evidence="2" id="KW-0489">Methyltransferase</keyword>
<evidence type="ECO:0000256" key="4">
    <source>
        <dbReference type="ARBA" id="ARBA00022691"/>
    </source>
</evidence>
<dbReference type="Proteomes" id="UP001157974">
    <property type="component" value="Unassembled WGS sequence"/>
</dbReference>
<proteinExistence type="predicted"/>
<sequence length="365" mass="41408">MALQLFSAIEKAQKITRARISGEGLRTLLLTDRKGKRCCSSRSDSPTSIPKSSTDCSRNGRSRDLGRASTGQVQNSSTELPSGGEPIWSQARIRYHKKMGRERALAAHESPVVPRLLIDASALYRLPKPAVSWVEDTIARQINELRSFNNCAEKPFALTVCGLEAAPFIKSRLEGHSRGNWPDLKERDDAVRQVLKESPNRTIAWLSPDAKQAIRDIPPNATLVMSCFVDKHCDQPNASLGEAADHGIQAYRLPIAEIFHGGPKIVSRFGVHRHRRYSLTLHSTFRALVEFYNTRNWRTALIRSLPMGDLKRLNLLRQLTREEKELMQGYNYRSLVYMRNHAERQEIGMREWKARKAQDEAEVVD</sequence>
<organism evidence="8 9">
    <name type="scientific">Rhodosorus marinus</name>
    <dbReference type="NCBI Taxonomy" id="101924"/>
    <lineage>
        <taxon>Eukaryota</taxon>
        <taxon>Rhodophyta</taxon>
        <taxon>Stylonematophyceae</taxon>
        <taxon>Stylonematales</taxon>
        <taxon>Stylonemataceae</taxon>
        <taxon>Rhodosorus</taxon>
    </lineage>
</organism>
<dbReference type="GO" id="GO:0002939">
    <property type="term" value="P:tRNA N1-guanine methylation"/>
    <property type="evidence" value="ECO:0007669"/>
    <property type="project" value="TreeGrafter"/>
</dbReference>
<evidence type="ECO:0000313" key="8">
    <source>
        <dbReference type="EMBL" id="KAJ8902948.1"/>
    </source>
</evidence>
<evidence type="ECO:0000256" key="1">
    <source>
        <dbReference type="ARBA" id="ARBA00012797"/>
    </source>
</evidence>
<dbReference type="GO" id="GO:0000049">
    <property type="term" value="F:tRNA binding"/>
    <property type="evidence" value="ECO:0007669"/>
    <property type="project" value="TreeGrafter"/>
</dbReference>
<dbReference type="PANTHER" id="PTHR13563:SF13">
    <property type="entry name" value="TRNA METHYLTRANSFERASE 10 HOMOLOG A"/>
    <property type="match status" value="1"/>
</dbReference>
<evidence type="ECO:0000256" key="2">
    <source>
        <dbReference type="ARBA" id="ARBA00022603"/>
    </source>
</evidence>
<feature type="domain" description="SAM-dependent MTase TRM10-type" evidence="7">
    <location>
        <begin position="100"/>
        <end position="312"/>
    </location>
</feature>
<dbReference type="GO" id="GO:0005634">
    <property type="term" value="C:nucleus"/>
    <property type="evidence" value="ECO:0007669"/>
    <property type="project" value="TreeGrafter"/>
</dbReference>
<protein>
    <recommendedName>
        <fullName evidence="1">tRNA (guanine(9)-N(1))-methyltransferase</fullName>
        <ecNumber evidence="1">2.1.1.221</ecNumber>
    </recommendedName>
</protein>
<dbReference type="Gene3D" id="3.40.1280.30">
    <property type="match status" value="1"/>
</dbReference>
<dbReference type="GO" id="GO:0008168">
    <property type="term" value="F:methyltransferase activity"/>
    <property type="evidence" value="ECO:0007669"/>
    <property type="project" value="UniProtKB-KW"/>
</dbReference>
<reference evidence="8 9" key="1">
    <citation type="journal article" date="2023" name="Nat. Commun.">
        <title>Origin of minicircular mitochondrial genomes in red algae.</title>
        <authorList>
            <person name="Lee Y."/>
            <person name="Cho C.H."/>
            <person name="Lee Y.M."/>
            <person name="Park S.I."/>
            <person name="Yang J.H."/>
            <person name="West J.A."/>
            <person name="Bhattacharya D."/>
            <person name="Yoon H.S."/>
        </authorList>
    </citation>
    <scope>NUCLEOTIDE SEQUENCE [LARGE SCALE GENOMIC DNA]</scope>
    <source>
        <strain evidence="8 9">CCMP1338</strain>
        <tissue evidence="8">Whole cell</tissue>
    </source>
</reference>
<dbReference type="EMBL" id="JAMWBK010000008">
    <property type="protein sequence ID" value="KAJ8902948.1"/>
    <property type="molecule type" value="Genomic_DNA"/>
</dbReference>
<comment type="caution">
    <text evidence="8">The sequence shown here is derived from an EMBL/GenBank/DDBJ whole genome shotgun (WGS) entry which is preliminary data.</text>
</comment>
<gene>
    <name evidence="8" type="ORF">NDN08_006266</name>
</gene>
<comment type="catalytic activity">
    <reaction evidence="5">
        <text>guanosine(9) in tRNA + S-adenosyl-L-methionine = N(1)-methylguanosine(9) in tRNA + S-adenosyl-L-homocysteine + H(+)</text>
        <dbReference type="Rhea" id="RHEA:43156"/>
        <dbReference type="Rhea" id="RHEA-COMP:10367"/>
        <dbReference type="Rhea" id="RHEA-COMP:10368"/>
        <dbReference type="ChEBI" id="CHEBI:15378"/>
        <dbReference type="ChEBI" id="CHEBI:57856"/>
        <dbReference type="ChEBI" id="CHEBI:59789"/>
        <dbReference type="ChEBI" id="CHEBI:73542"/>
        <dbReference type="ChEBI" id="CHEBI:74269"/>
        <dbReference type="EC" id="2.1.1.221"/>
    </reaction>
</comment>
<dbReference type="InterPro" id="IPR028564">
    <property type="entry name" value="MT_TRM10-typ"/>
</dbReference>
<dbReference type="PROSITE" id="PS51675">
    <property type="entry name" value="SAM_MT_TRM10"/>
    <property type="match status" value="1"/>
</dbReference>
<keyword evidence="4" id="KW-0949">S-adenosyl-L-methionine</keyword>
<evidence type="ECO:0000313" key="9">
    <source>
        <dbReference type="Proteomes" id="UP001157974"/>
    </source>
</evidence>
<evidence type="ECO:0000256" key="5">
    <source>
        <dbReference type="ARBA" id="ARBA00048434"/>
    </source>
</evidence>
<feature type="compositionally biased region" description="Polar residues" evidence="6">
    <location>
        <begin position="40"/>
        <end position="59"/>
    </location>
</feature>
<dbReference type="InterPro" id="IPR038459">
    <property type="entry name" value="MT_TRM10-typ_sf"/>
</dbReference>
<name>A0AAV8UPD5_9RHOD</name>
<dbReference type="InterPro" id="IPR007356">
    <property type="entry name" value="tRNA_m1G_MeTrfase_euk"/>
</dbReference>
<accession>A0AAV8UPD5</accession>
<evidence type="ECO:0000256" key="6">
    <source>
        <dbReference type="SAM" id="MobiDB-lite"/>
    </source>
</evidence>
<feature type="region of interest" description="Disordered" evidence="6">
    <location>
        <begin position="36"/>
        <end position="85"/>
    </location>
</feature>
<dbReference type="EC" id="2.1.1.221" evidence="1"/>
<feature type="compositionally biased region" description="Polar residues" evidence="6">
    <location>
        <begin position="69"/>
        <end position="80"/>
    </location>
</feature>
<dbReference type="AlphaFoldDB" id="A0AAV8UPD5"/>
<dbReference type="PANTHER" id="PTHR13563">
    <property type="entry name" value="TRNA (GUANINE-9-) METHYLTRANSFERASE"/>
    <property type="match status" value="1"/>
</dbReference>
<keyword evidence="9" id="KW-1185">Reference proteome</keyword>
<evidence type="ECO:0000256" key="3">
    <source>
        <dbReference type="ARBA" id="ARBA00022679"/>
    </source>
</evidence>